<evidence type="ECO:0000313" key="1">
    <source>
        <dbReference type="EMBL" id="SDW88150.1"/>
    </source>
</evidence>
<gene>
    <name evidence="1" type="ORF">SAMN05421882_10351</name>
</gene>
<dbReference type="Proteomes" id="UP000183454">
    <property type="component" value="Unassembled WGS sequence"/>
</dbReference>
<evidence type="ECO:0000313" key="2">
    <source>
        <dbReference type="Proteomes" id="UP000183454"/>
    </source>
</evidence>
<organism evidence="1 2">
    <name type="scientific">Nitrosomonas communis</name>
    <dbReference type="NCBI Taxonomy" id="44574"/>
    <lineage>
        <taxon>Bacteria</taxon>
        <taxon>Pseudomonadati</taxon>
        <taxon>Pseudomonadota</taxon>
        <taxon>Betaproteobacteria</taxon>
        <taxon>Nitrosomonadales</taxon>
        <taxon>Nitrosomonadaceae</taxon>
        <taxon>Nitrosomonas</taxon>
    </lineage>
</organism>
<proteinExistence type="predicted"/>
<feature type="non-terminal residue" evidence="1">
    <location>
        <position position="40"/>
    </location>
</feature>
<name>A0A1H2X5J1_9PROT</name>
<accession>A0A1H2X5J1</accession>
<dbReference type="AlphaFoldDB" id="A0A1H2X5J1"/>
<sequence>MIYVNEGKGKQAVQAIGRHLQAKGAQAEQIQQVSVELSPA</sequence>
<reference evidence="1 2" key="1">
    <citation type="submission" date="2016-10" db="EMBL/GenBank/DDBJ databases">
        <authorList>
            <person name="de Groot N.N."/>
        </authorList>
    </citation>
    <scope>NUCLEOTIDE SEQUENCE [LARGE SCALE GENOMIC DNA]</scope>
    <source>
        <strain evidence="1 2">Nm110</strain>
    </source>
</reference>
<protein>
    <submittedName>
        <fullName evidence="1">Uncharacterized protein</fullName>
    </submittedName>
</protein>
<dbReference type="EMBL" id="FNNH01000035">
    <property type="protein sequence ID" value="SDW88150.1"/>
    <property type="molecule type" value="Genomic_DNA"/>
</dbReference>